<name>A0A0D5YS16_9FLAO</name>
<dbReference type="PROSITE" id="PS51186">
    <property type="entry name" value="GNAT"/>
    <property type="match status" value="1"/>
</dbReference>
<feature type="domain" description="N-acetyltransferase" evidence="3">
    <location>
        <begin position="2"/>
        <end position="172"/>
    </location>
</feature>
<proteinExistence type="predicted"/>
<dbReference type="CDD" id="cd04301">
    <property type="entry name" value="NAT_SF"/>
    <property type="match status" value="1"/>
</dbReference>
<sequence length="172" mass="20132">MIRLHRCTAIDLPTLTKISRETFVTAFEKDNNPDDFAVYVAKAFSSKTLKEQLEDPDTLFYFVYDEHDVLVGYVKINQNNAQTELKEPTSVELERIYVLQQYQGKNIGSELLRKVIELASALKKKTLWLGVWEHNPRAIRFYERHGFVKFGEHPYFIGNDEQTDWLMGLQLN</sequence>
<dbReference type="HOGENOM" id="CLU_013985_18_0_10"/>
<evidence type="ECO:0000256" key="1">
    <source>
        <dbReference type="ARBA" id="ARBA00022679"/>
    </source>
</evidence>
<organism evidence="4 5">
    <name type="scientific">Flagellimonas lutaonensis</name>
    <dbReference type="NCBI Taxonomy" id="516051"/>
    <lineage>
        <taxon>Bacteria</taxon>
        <taxon>Pseudomonadati</taxon>
        <taxon>Bacteroidota</taxon>
        <taxon>Flavobacteriia</taxon>
        <taxon>Flavobacteriales</taxon>
        <taxon>Flavobacteriaceae</taxon>
        <taxon>Flagellimonas</taxon>
    </lineage>
</organism>
<keyword evidence="2" id="KW-0012">Acyltransferase</keyword>
<dbReference type="EMBL" id="CP011071">
    <property type="protein sequence ID" value="AKA35055.1"/>
    <property type="molecule type" value="Genomic_DNA"/>
</dbReference>
<dbReference type="RefSeq" id="WP_045801759.1">
    <property type="nucleotide sequence ID" value="NZ_CP011071.1"/>
</dbReference>
<dbReference type="InterPro" id="IPR050680">
    <property type="entry name" value="YpeA/RimI_acetyltransf"/>
</dbReference>
<keyword evidence="5" id="KW-1185">Reference proteome</keyword>
<dbReference type="PANTHER" id="PTHR43420">
    <property type="entry name" value="ACETYLTRANSFERASE"/>
    <property type="match status" value="1"/>
</dbReference>
<dbReference type="Proteomes" id="UP000032726">
    <property type="component" value="Chromosome"/>
</dbReference>
<dbReference type="Pfam" id="PF00583">
    <property type="entry name" value="Acetyltransf_1"/>
    <property type="match status" value="1"/>
</dbReference>
<evidence type="ECO:0000313" key="4">
    <source>
        <dbReference type="EMBL" id="AKA35055.1"/>
    </source>
</evidence>
<protein>
    <submittedName>
        <fullName evidence="4">GCN5-related N-acetyltransferase</fullName>
    </submittedName>
</protein>
<keyword evidence="1 4" id="KW-0808">Transferase</keyword>
<dbReference type="InterPro" id="IPR016181">
    <property type="entry name" value="Acyl_CoA_acyltransferase"/>
</dbReference>
<evidence type="ECO:0000259" key="3">
    <source>
        <dbReference type="PROSITE" id="PS51186"/>
    </source>
</evidence>
<dbReference type="OrthoDB" id="7205533at2"/>
<evidence type="ECO:0000256" key="2">
    <source>
        <dbReference type="ARBA" id="ARBA00023315"/>
    </source>
</evidence>
<dbReference type="AlphaFoldDB" id="A0A0D5YS16"/>
<dbReference type="PATRIC" id="fig|516051.4.peg.1480"/>
<dbReference type="PANTHER" id="PTHR43420:SF47">
    <property type="entry name" value="N-ACETYLTRANSFERASE DOMAIN-CONTAINING PROTEIN"/>
    <property type="match status" value="1"/>
</dbReference>
<gene>
    <name evidence="4" type="ORF">VC82_1433</name>
</gene>
<dbReference type="GO" id="GO:0016747">
    <property type="term" value="F:acyltransferase activity, transferring groups other than amino-acyl groups"/>
    <property type="evidence" value="ECO:0007669"/>
    <property type="project" value="InterPro"/>
</dbReference>
<accession>A0A0D5YS16</accession>
<reference evidence="4 5" key="1">
    <citation type="submission" date="2015-03" db="EMBL/GenBank/DDBJ databases">
        <title>Complete genome sequence of Muricauda lutaonensis CC-HSB-11T, isolated from a coastal hot spring.</title>
        <authorList>
            <person name="Kim K.M."/>
        </authorList>
    </citation>
    <scope>NUCLEOTIDE SEQUENCE [LARGE SCALE GENOMIC DNA]</scope>
    <source>
        <strain evidence="4 5">CC-HSB-11</strain>
    </source>
</reference>
<evidence type="ECO:0000313" key="5">
    <source>
        <dbReference type="Proteomes" id="UP000032726"/>
    </source>
</evidence>
<dbReference type="InterPro" id="IPR000182">
    <property type="entry name" value="GNAT_dom"/>
</dbReference>
<dbReference type="SUPFAM" id="SSF55729">
    <property type="entry name" value="Acyl-CoA N-acyltransferases (Nat)"/>
    <property type="match status" value="1"/>
</dbReference>
<dbReference type="KEGG" id="mlt:VC82_1433"/>
<dbReference type="Gene3D" id="3.40.630.30">
    <property type="match status" value="1"/>
</dbReference>